<protein>
    <submittedName>
        <fullName evidence="2">Uncharacterized protein</fullName>
    </submittedName>
</protein>
<feature type="compositionally biased region" description="Acidic residues" evidence="1">
    <location>
        <begin position="115"/>
        <end position="127"/>
    </location>
</feature>
<accession>R7WG13</accession>
<organism evidence="2">
    <name type="scientific">Aegilops tauschii</name>
    <name type="common">Tausch's goatgrass</name>
    <name type="synonym">Aegilops squarrosa</name>
    <dbReference type="NCBI Taxonomy" id="37682"/>
    <lineage>
        <taxon>Eukaryota</taxon>
        <taxon>Viridiplantae</taxon>
        <taxon>Streptophyta</taxon>
        <taxon>Embryophyta</taxon>
        <taxon>Tracheophyta</taxon>
        <taxon>Spermatophyta</taxon>
        <taxon>Magnoliopsida</taxon>
        <taxon>Liliopsida</taxon>
        <taxon>Poales</taxon>
        <taxon>Poaceae</taxon>
        <taxon>BOP clade</taxon>
        <taxon>Pooideae</taxon>
        <taxon>Triticodae</taxon>
        <taxon>Triticeae</taxon>
        <taxon>Triticinae</taxon>
        <taxon>Aegilops</taxon>
    </lineage>
</organism>
<sequence>MKAKKSDDSYSPALPSVASLLQGPAAATEVADRYGYVWAASVVVIRIRELDDRPLPFLLRPCGCSAGARDGSSAYAAATKKVSSKEGTVDNEFLGRKSSKMCRIFHKEMPFEEDCSNNEAGNGDEETSAARVAALPLPWP</sequence>
<dbReference type="Pfam" id="PF07491">
    <property type="entry name" value="PPI_Ypi1"/>
    <property type="match status" value="1"/>
</dbReference>
<name>R7WG13_AEGTA</name>
<dbReference type="GO" id="GO:0005634">
    <property type="term" value="C:nucleus"/>
    <property type="evidence" value="ECO:0007669"/>
    <property type="project" value="TreeGrafter"/>
</dbReference>
<dbReference type="PANTHER" id="PTHR20835">
    <property type="entry name" value="E3 UBIQUITIN-PROTEIN LIGASE PPP1R11-RELATED"/>
    <property type="match status" value="1"/>
</dbReference>
<dbReference type="AlphaFoldDB" id="R7WG13"/>
<evidence type="ECO:0000256" key="1">
    <source>
        <dbReference type="SAM" id="MobiDB-lite"/>
    </source>
</evidence>
<reference evidence="2" key="1">
    <citation type="submission" date="2015-06" db="UniProtKB">
        <authorList>
            <consortium name="EnsemblPlants"/>
        </authorList>
    </citation>
    <scope>IDENTIFICATION</scope>
</reference>
<dbReference type="GO" id="GO:0004865">
    <property type="term" value="F:protein serine/threonine phosphatase inhibitor activity"/>
    <property type="evidence" value="ECO:0007669"/>
    <property type="project" value="InterPro"/>
</dbReference>
<proteinExistence type="predicted"/>
<dbReference type="EnsemblPlants" id="EMT19564">
    <property type="protein sequence ID" value="EMT19564"/>
    <property type="gene ID" value="F775_43220"/>
</dbReference>
<dbReference type="PANTHER" id="PTHR20835:SF0">
    <property type="entry name" value="E3 UBIQUITIN-PROTEIN LIGASE PPP1R11"/>
    <property type="match status" value="1"/>
</dbReference>
<evidence type="ECO:0000313" key="2">
    <source>
        <dbReference type="EnsemblPlants" id="EMT19564"/>
    </source>
</evidence>
<dbReference type="InterPro" id="IPR011107">
    <property type="entry name" value="PPI_Ypi1"/>
</dbReference>
<feature type="region of interest" description="Disordered" evidence="1">
    <location>
        <begin position="115"/>
        <end position="140"/>
    </location>
</feature>
<dbReference type="GO" id="GO:0008157">
    <property type="term" value="F:protein phosphatase 1 binding"/>
    <property type="evidence" value="ECO:0007669"/>
    <property type="project" value="TreeGrafter"/>
</dbReference>